<feature type="transmembrane region" description="Helical" evidence="1">
    <location>
        <begin position="100"/>
        <end position="122"/>
    </location>
</feature>
<feature type="transmembrane region" description="Helical" evidence="1">
    <location>
        <begin position="36"/>
        <end position="53"/>
    </location>
</feature>
<protein>
    <recommendedName>
        <fullName evidence="2">Peptidase M56 domain-containing protein</fullName>
    </recommendedName>
</protein>
<feature type="domain" description="Peptidase M56" evidence="2">
    <location>
        <begin position="34"/>
        <end position="260"/>
    </location>
</feature>
<comment type="caution">
    <text evidence="3">The sequence shown here is derived from an EMBL/GenBank/DDBJ whole genome shotgun (WGS) entry which is preliminary data.</text>
</comment>
<dbReference type="STRING" id="1792845.BC343_04510"/>
<evidence type="ECO:0000256" key="1">
    <source>
        <dbReference type="SAM" id="Phobius"/>
    </source>
</evidence>
<name>A0A1S9PEX3_9SPHI</name>
<dbReference type="EMBL" id="MBTF01000012">
    <property type="protein sequence ID" value="OOQ59449.1"/>
    <property type="molecule type" value="Genomic_DNA"/>
</dbReference>
<keyword evidence="4" id="KW-1185">Reference proteome</keyword>
<feature type="transmembrane region" description="Helical" evidence="1">
    <location>
        <begin position="6"/>
        <end position="24"/>
    </location>
</feature>
<dbReference type="InterPro" id="IPR008756">
    <property type="entry name" value="Peptidase_M56"/>
</dbReference>
<proteinExistence type="predicted"/>
<organism evidence="3 4">
    <name type="scientific">Mucilaginibacter pedocola</name>
    <dbReference type="NCBI Taxonomy" id="1792845"/>
    <lineage>
        <taxon>Bacteria</taxon>
        <taxon>Pseudomonadati</taxon>
        <taxon>Bacteroidota</taxon>
        <taxon>Sphingobacteriia</taxon>
        <taxon>Sphingobacteriales</taxon>
        <taxon>Sphingobacteriaceae</taxon>
        <taxon>Mucilaginibacter</taxon>
    </lineage>
</organism>
<dbReference type="RefSeq" id="WP_078348179.1">
    <property type="nucleotide sequence ID" value="NZ_MBTF01000012.1"/>
</dbReference>
<dbReference type="InterPro" id="IPR052173">
    <property type="entry name" value="Beta-lactam_resp_regulator"/>
</dbReference>
<keyword evidence="1" id="KW-1133">Transmembrane helix</keyword>
<keyword evidence="1" id="KW-0472">Membrane</keyword>
<dbReference type="PANTHER" id="PTHR34978">
    <property type="entry name" value="POSSIBLE SENSOR-TRANSDUCER PROTEIN BLAR"/>
    <property type="match status" value="1"/>
</dbReference>
<dbReference type="PANTHER" id="PTHR34978:SF3">
    <property type="entry name" value="SLR0241 PROTEIN"/>
    <property type="match status" value="1"/>
</dbReference>
<gene>
    <name evidence="3" type="ORF">BC343_04510</name>
</gene>
<dbReference type="Proteomes" id="UP000189739">
    <property type="component" value="Unassembled WGS sequence"/>
</dbReference>
<evidence type="ECO:0000259" key="2">
    <source>
        <dbReference type="Pfam" id="PF05569"/>
    </source>
</evidence>
<reference evidence="3 4" key="1">
    <citation type="submission" date="2016-07" db="EMBL/GenBank/DDBJ databases">
        <title>Genomic analysis of zinc-resistant bacterium Mucilaginibacter pedocola TBZ30.</title>
        <authorList>
            <person name="Huang J."/>
            <person name="Tang J."/>
        </authorList>
    </citation>
    <scope>NUCLEOTIDE SEQUENCE [LARGE SCALE GENOMIC DNA]</scope>
    <source>
        <strain evidence="3 4">TBZ30</strain>
    </source>
</reference>
<evidence type="ECO:0000313" key="4">
    <source>
        <dbReference type="Proteomes" id="UP000189739"/>
    </source>
</evidence>
<dbReference type="OrthoDB" id="649093at2"/>
<evidence type="ECO:0000313" key="3">
    <source>
        <dbReference type="EMBL" id="OOQ59449.1"/>
    </source>
</evidence>
<dbReference type="AlphaFoldDB" id="A0A1S9PEX3"/>
<dbReference type="Pfam" id="PF05569">
    <property type="entry name" value="Peptidase_M56"/>
    <property type="match status" value="1"/>
</dbReference>
<feature type="transmembrane region" description="Helical" evidence="1">
    <location>
        <begin position="270"/>
        <end position="290"/>
    </location>
</feature>
<keyword evidence="1" id="KW-0812">Transmembrane</keyword>
<accession>A0A1S9PEX3</accession>
<sequence>MKAFIYLLQVSACSGIFYSFYFLFLRRLTFFTLNRWYLLGTLILSFVIPTLSFEVDTVQPSPIMQPVMYVQQMQALPVEAPVATETNAVESPFNWIGALYWAYVAIAVVSVIHFALALFNFYRRLHGQNLMQIGQVRVLKADKKQGNSSFLNVIFVNDDELEPAEVQQIIAHELLHIKLLHSADRLLARLAQVALWFNPFVYLYMRSIEENHEFEVDRLAAKDDEKGMYAQLLFKLAVSGRGYLFHSFSKVPLKKRLAMLFNKPTSNMKRIIYLLALPMVVLSCLAFANLKDGQDKKVSAITGLEQLGPHPLVLINGKQYNDDILYKISNKCVNGTGIYRPTVTSKQYQKYGNKVKDGVVEIRVLGKITYMTPLEHENLVLEAAVPKSQFYARIKQKTADGKLLDKIIINIPKGGAMSSSEIKPTDKAVFIVEGKAYPEADVNKVEEILKSKKASSWSVGSVNANQHWGTEDISSYNVYFNILLADDNSTGKGNISGAINSDGADTLKYRQKLKETKEQKKDREKGRQKFAEFLKSDEYKQKQEAIAAVKGKVSAFKVLGIVDTNAVFSGKFTAVRVQHGNYQYLVGSKLLNDDILNSKLQPGDEIEIKVKTILFFRGGPLIIQPETVSKGGVELFRAPAEPAPNYAFLYEANKVRFADGKLSSVEKYANGKWKSAVILAPNGSKIKVNIKPSAPAFENIAIGEEVRFRFVHEVKTGNDYVVNDWVSLTKGYMGYGTINPEYFYKFYEKV</sequence>